<dbReference type="Gene3D" id="1.20.1740.10">
    <property type="entry name" value="Amino acid/polyamine transporter I"/>
    <property type="match status" value="1"/>
</dbReference>
<evidence type="ECO:0000256" key="2">
    <source>
        <dbReference type="ARBA" id="ARBA00022448"/>
    </source>
</evidence>
<evidence type="ECO:0000256" key="4">
    <source>
        <dbReference type="ARBA" id="ARBA00022989"/>
    </source>
</evidence>
<gene>
    <name evidence="8" type="ORF">PZE19_09040</name>
</gene>
<keyword evidence="3 7" id="KW-0812">Transmembrane</keyword>
<dbReference type="Proteomes" id="UP001216907">
    <property type="component" value="Unassembled WGS sequence"/>
</dbReference>
<keyword evidence="4 7" id="KW-1133">Transmembrane helix</keyword>
<evidence type="ECO:0000313" key="9">
    <source>
        <dbReference type="Proteomes" id="UP001216907"/>
    </source>
</evidence>
<keyword evidence="9" id="KW-1185">Reference proteome</keyword>
<feature type="transmembrane region" description="Helical" evidence="7">
    <location>
        <begin position="275"/>
        <end position="297"/>
    </location>
</feature>
<feature type="transmembrane region" description="Helical" evidence="7">
    <location>
        <begin position="317"/>
        <end position="339"/>
    </location>
</feature>
<dbReference type="EMBL" id="JARRAG010000001">
    <property type="protein sequence ID" value="MDG3003915.1"/>
    <property type="molecule type" value="Genomic_DNA"/>
</dbReference>
<proteinExistence type="predicted"/>
<keyword evidence="5 7" id="KW-0472">Membrane</keyword>
<comment type="subcellular location">
    <subcellularLocation>
        <location evidence="1">Membrane</location>
        <topology evidence="1">Multi-pass membrane protein</topology>
    </subcellularLocation>
</comment>
<feature type="transmembrane region" description="Helical" evidence="7">
    <location>
        <begin position="68"/>
        <end position="88"/>
    </location>
</feature>
<feature type="region of interest" description="Disordered" evidence="6">
    <location>
        <begin position="486"/>
        <end position="507"/>
    </location>
</feature>
<evidence type="ECO:0000256" key="7">
    <source>
        <dbReference type="SAM" id="Phobius"/>
    </source>
</evidence>
<protein>
    <submittedName>
        <fullName evidence="8">Amino acid permease</fullName>
    </submittedName>
</protein>
<dbReference type="RefSeq" id="WP_277860260.1">
    <property type="nucleotide sequence ID" value="NZ_JARRAG010000001.1"/>
</dbReference>
<feature type="transmembrane region" description="Helical" evidence="7">
    <location>
        <begin position="186"/>
        <end position="206"/>
    </location>
</feature>
<name>A0ABT6F8J8_9BACT</name>
<feature type="transmembrane region" description="Helical" evidence="7">
    <location>
        <begin position="109"/>
        <end position="133"/>
    </location>
</feature>
<dbReference type="PANTHER" id="PTHR45649:SF26">
    <property type="entry name" value="OS04G0435100 PROTEIN"/>
    <property type="match status" value="1"/>
</dbReference>
<dbReference type="InterPro" id="IPR002293">
    <property type="entry name" value="AA/rel_permease1"/>
</dbReference>
<evidence type="ECO:0000256" key="5">
    <source>
        <dbReference type="ARBA" id="ARBA00023136"/>
    </source>
</evidence>
<evidence type="ECO:0000256" key="1">
    <source>
        <dbReference type="ARBA" id="ARBA00004141"/>
    </source>
</evidence>
<feature type="compositionally biased region" description="Low complexity" evidence="6">
    <location>
        <begin position="492"/>
        <end position="507"/>
    </location>
</feature>
<comment type="caution">
    <text evidence="8">The sequence shown here is derived from an EMBL/GenBank/DDBJ whole genome shotgun (WGS) entry which is preliminary data.</text>
</comment>
<feature type="transmembrane region" description="Helical" evidence="7">
    <location>
        <begin position="372"/>
        <end position="389"/>
    </location>
</feature>
<feature type="transmembrane region" description="Helical" evidence="7">
    <location>
        <begin position="460"/>
        <end position="478"/>
    </location>
</feature>
<feature type="transmembrane region" description="Helical" evidence="7">
    <location>
        <begin position="395"/>
        <end position="416"/>
    </location>
</feature>
<dbReference type="Pfam" id="PF13520">
    <property type="entry name" value="AA_permease_2"/>
    <property type="match status" value="1"/>
</dbReference>
<evidence type="ECO:0000313" key="8">
    <source>
        <dbReference type="EMBL" id="MDG3003915.1"/>
    </source>
</evidence>
<evidence type="ECO:0000256" key="6">
    <source>
        <dbReference type="SAM" id="MobiDB-lite"/>
    </source>
</evidence>
<feature type="transmembrane region" description="Helical" evidence="7">
    <location>
        <begin position="232"/>
        <end position="254"/>
    </location>
</feature>
<feature type="transmembrane region" description="Helical" evidence="7">
    <location>
        <begin position="34"/>
        <end position="56"/>
    </location>
</feature>
<feature type="transmembrane region" description="Helical" evidence="7">
    <location>
        <begin position="437"/>
        <end position="454"/>
    </location>
</feature>
<accession>A0ABT6F8J8</accession>
<dbReference type="PIRSF" id="PIRSF006060">
    <property type="entry name" value="AA_transporter"/>
    <property type="match status" value="1"/>
</dbReference>
<reference evidence="8 9" key="1">
    <citation type="submission" date="2023-03" db="EMBL/GenBank/DDBJ databases">
        <title>Paludisphaera mucosa sp. nov. a novel planctomycete from northern fen.</title>
        <authorList>
            <person name="Ivanova A."/>
        </authorList>
    </citation>
    <scope>NUCLEOTIDE SEQUENCE [LARGE SCALE GENOMIC DNA]</scope>
    <source>
        <strain evidence="8 9">Pla2</strain>
    </source>
</reference>
<keyword evidence="2" id="KW-0813">Transport</keyword>
<dbReference type="PANTHER" id="PTHR45649">
    <property type="entry name" value="AMINO-ACID PERMEASE BAT1"/>
    <property type="match status" value="1"/>
</dbReference>
<organism evidence="8 9">
    <name type="scientific">Paludisphaera mucosa</name>
    <dbReference type="NCBI Taxonomy" id="3030827"/>
    <lineage>
        <taxon>Bacteria</taxon>
        <taxon>Pseudomonadati</taxon>
        <taxon>Planctomycetota</taxon>
        <taxon>Planctomycetia</taxon>
        <taxon>Isosphaerales</taxon>
        <taxon>Isosphaeraceae</taxon>
        <taxon>Paludisphaera</taxon>
    </lineage>
</organism>
<evidence type="ECO:0000256" key="3">
    <source>
        <dbReference type="ARBA" id="ARBA00022692"/>
    </source>
</evidence>
<sequence length="507" mass="52994">MNDADHQREQADDDARSLRGFGYKQELARRLSGFSNFALSFSIICILAGGVSSFHLGLCSVGGASIGIGWPLVALFSLAVAATMGQLASAFPTAGGLYHWAAILGGRGWGWATAWFNLAGLVTVLAAINVGTYRTAATALGHDPVGGAWGEHLAQILVVVAITASQAAINHIGIGVTAKLTDFSGYWILLVSALLVGCLLWFAPALDVSRLVRFENFSGPAGAGVWPETRSLALLFALGALLPAYTITGFDASAHASEETLGAAETVPRGIVQSVLISGIAGWALLSAVVLAAPSLSEAAAQGEGAFPWILHGVFPTWLAAAFAAGIVTAQYLCGLATVTSASRMAFAFARDGGLPFSNAVRWVCPRRRSPVVAVWSTATAAVLFTLYTPVYSTITAVCTILLYLSYVLPSFLGALAYGKTWTTMGPWSLGRWYRPLAWLSALGCGGLIAIGMQPPNERAAWVIGTMAIALAVVWFGGERKRFPGPPILSDRATPTPREEPAAAAAP</sequence>